<evidence type="ECO:0000256" key="2">
    <source>
        <dbReference type="ARBA" id="ARBA00022692"/>
    </source>
</evidence>
<dbReference type="KEGG" id="ffu:CLAFUR5_10359"/>
<accession>A0A9Q8PCB0</accession>
<reference evidence="7" key="1">
    <citation type="submission" date="2021-12" db="EMBL/GenBank/DDBJ databases">
        <authorList>
            <person name="Zaccaron A."/>
            <person name="Stergiopoulos I."/>
        </authorList>
    </citation>
    <scope>NUCLEOTIDE SEQUENCE</scope>
    <source>
        <strain evidence="7">Race5_Kim</strain>
    </source>
</reference>
<dbReference type="PANTHER" id="PTHR23294">
    <property type="entry name" value="ET TRANSLATION PRODUCT-RELATED"/>
    <property type="match status" value="1"/>
</dbReference>
<feature type="transmembrane region" description="Helical" evidence="6">
    <location>
        <begin position="337"/>
        <end position="355"/>
    </location>
</feature>
<evidence type="ECO:0000256" key="6">
    <source>
        <dbReference type="SAM" id="Phobius"/>
    </source>
</evidence>
<evidence type="ECO:0000256" key="4">
    <source>
        <dbReference type="ARBA" id="ARBA00023136"/>
    </source>
</evidence>
<keyword evidence="8" id="KW-1185">Reference proteome</keyword>
<feature type="compositionally biased region" description="Polar residues" evidence="5">
    <location>
        <begin position="1"/>
        <end position="14"/>
    </location>
</feature>
<dbReference type="GO" id="GO:0016020">
    <property type="term" value="C:membrane"/>
    <property type="evidence" value="ECO:0007669"/>
    <property type="project" value="UniProtKB-SubCell"/>
</dbReference>
<evidence type="ECO:0000256" key="1">
    <source>
        <dbReference type="ARBA" id="ARBA00004141"/>
    </source>
</evidence>
<dbReference type="PANTHER" id="PTHR23294:SF59">
    <property type="entry name" value="UNC93-LIKE PROTEIN C922.05C"/>
    <property type="match status" value="1"/>
</dbReference>
<keyword evidence="4 6" id="KW-0472">Membrane</keyword>
<gene>
    <name evidence="7" type="ORF">CLAFUR5_10359</name>
</gene>
<feature type="transmembrane region" description="Helical" evidence="6">
    <location>
        <begin position="392"/>
        <end position="411"/>
    </location>
</feature>
<reference evidence="7" key="2">
    <citation type="journal article" date="2022" name="Microb. Genom.">
        <title>A chromosome-scale genome assembly of the tomato pathogen Cladosporium fulvum reveals a compartmentalized genome architecture and the presence of a dispensable chromosome.</title>
        <authorList>
            <person name="Zaccaron A.Z."/>
            <person name="Chen L.H."/>
            <person name="Samaras A."/>
            <person name="Stergiopoulos I."/>
        </authorList>
    </citation>
    <scope>NUCLEOTIDE SEQUENCE</scope>
    <source>
        <strain evidence="7">Race5_Kim</strain>
    </source>
</reference>
<dbReference type="CDD" id="cd06178">
    <property type="entry name" value="MFS_unc93-like"/>
    <property type="match status" value="1"/>
</dbReference>
<feature type="transmembrane region" description="Helical" evidence="6">
    <location>
        <begin position="454"/>
        <end position="475"/>
    </location>
</feature>
<evidence type="ECO:0000256" key="5">
    <source>
        <dbReference type="SAM" id="MobiDB-lite"/>
    </source>
</evidence>
<proteinExistence type="predicted"/>
<comment type="subcellular location">
    <subcellularLocation>
        <location evidence="1">Membrane</location>
        <topology evidence="1">Multi-pass membrane protein</topology>
    </subcellularLocation>
</comment>
<feature type="transmembrane region" description="Helical" evidence="6">
    <location>
        <begin position="119"/>
        <end position="137"/>
    </location>
</feature>
<dbReference type="EMBL" id="CP090169">
    <property type="protein sequence ID" value="UJO19820.1"/>
    <property type="molecule type" value="Genomic_DNA"/>
</dbReference>
<dbReference type="Pfam" id="PF05978">
    <property type="entry name" value="UNC-93"/>
    <property type="match status" value="1"/>
</dbReference>
<feature type="transmembrane region" description="Helical" evidence="6">
    <location>
        <begin position="143"/>
        <end position="165"/>
    </location>
</feature>
<dbReference type="SUPFAM" id="SSF103473">
    <property type="entry name" value="MFS general substrate transporter"/>
    <property type="match status" value="1"/>
</dbReference>
<dbReference type="GeneID" id="71990237"/>
<dbReference type="OrthoDB" id="196103at2759"/>
<evidence type="ECO:0000313" key="8">
    <source>
        <dbReference type="Proteomes" id="UP000756132"/>
    </source>
</evidence>
<dbReference type="Gene3D" id="1.20.1250.20">
    <property type="entry name" value="MFS general substrate transporter like domains"/>
    <property type="match status" value="1"/>
</dbReference>
<feature type="region of interest" description="Disordered" evidence="5">
    <location>
        <begin position="1"/>
        <end position="31"/>
    </location>
</feature>
<dbReference type="Proteomes" id="UP000756132">
    <property type="component" value="Chromosome 7"/>
</dbReference>
<dbReference type="InterPro" id="IPR051617">
    <property type="entry name" value="UNC-93-like_regulator"/>
</dbReference>
<keyword evidence="3 6" id="KW-1133">Transmembrane helix</keyword>
<sequence>MASISDKATPTTEIDSQHHSQDGSNDEPRPVGWMYKSRKIGPITIPYYASPKAQLILVAFVCFLCPGMFNALNGLGGGGQLDATAGNDSNTALYSTFSVVGFFAGTIVNTVGIKAALSFGGIGYCVYVSAYLCYNFTANLGYMIFSGALLGVCAGILWSAQGAIMMSYPTESEKGRFISWFWMIFNLGGVIGSLVPLGQNINTTSNGTVSNGTYIGFLVLTTCGAILSTTLVNAKSVVRSDGSRVILMKHPSWKSELYGLYETLLSDPYIILLFPMFFASNWFYTYQFNGVNLAQFNVRTRSLNSVLYWSAQILGAWVFGNALDISKFKRTTRAKGAWVALFALTMIIWGGGYAFQVNYTRDRVEAEAKLESTDPSRKYFIDWEEGRYIGPMFLYIFYGFYDAAWQTSVYWYMGSISNNGRKLANFAGFYKGIQSAGAAITWRIDALGVPYMHYFASCWALLGGSLIIALPVMLLKIHDTTPVEKDLEFTDETLADVVGEKPVGAMTTDVERSGRD</sequence>
<dbReference type="RefSeq" id="XP_047764186.1">
    <property type="nucleotide sequence ID" value="XM_047909507.1"/>
</dbReference>
<dbReference type="AlphaFoldDB" id="A0A9Q8PCB0"/>
<feature type="transmembrane region" description="Helical" evidence="6">
    <location>
        <begin position="92"/>
        <end position="112"/>
    </location>
</feature>
<dbReference type="InterPro" id="IPR036259">
    <property type="entry name" value="MFS_trans_sf"/>
</dbReference>
<evidence type="ECO:0000313" key="7">
    <source>
        <dbReference type="EMBL" id="UJO19820.1"/>
    </source>
</evidence>
<evidence type="ECO:0000256" key="3">
    <source>
        <dbReference type="ARBA" id="ARBA00022989"/>
    </source>
</evidence>
<organism evidence="7 8">
    <name type="scientific">Passalora fulva</name>
    <name type="common">Tomato leaf mold</name>
    <name type="synonym">Cladosporium fulvum</name>
    <dbReference type="NCBI Taxonomy" id="5499"/>
    <lineage>
        <taxon>Eukaryota</taxon>
        <taxon>Fungi</taxon>
        <taxon>Dikarya</taxon>
        <taxon>Ascomycota</taxon>
        <taxon>Pezizomycotina</taxon>
        <taxon>Dothideomycetes</taxon>
        <taxon>Dothideomycetidae</taxon>
        <taxon>Mycosphaerellales</taxon>
        <taxon>Mycosphaerellaceae</taxon>
        <taxon>Fulvia</taxon>
    </lineage>
</organism>
<feature type="transmembrane region" description="Helical" evidence="6">
    <location>
        <begin position="215"/>
        <end position="234"/>
    </location>
</feature>
<feature type="transmembrane region" description="Helical" evidence="6">
    <location>
        <begin position="177"/>
        <end position="195"/>
    </location>
</feature>
<feature type="transmembrane region" description="Helical" evidence="6">
    <location>
        <begin position="306"/>
        <end position="325"/>
    </location>
</feature>
<feature type="transmembrane region" description="Helical" evidence="6">
    <location>
        <begin position="55"/>
        <end position="72"/>
    </location>
</feature>
<dbReference type="InterPro" id="IPR010291">
    <property type="entry name" value="Ion_channel_UNC-93"/>
</dbReference>
<dbReference type="OMA" id="RIMLYIM"/>
<protein>
    <submittedName>
        <fullName evidence="7">UNC93-like protein</fullName>
    </submittedName>
</protein>
<name>A0A9Q8PCB0_PASFU</name>
<keyword evidence="2 6" id="KW-0812">Transmembrane</keyword>
<feature type="compositionally biased region" description="Basic and acidic residues" evidence="5">
    <location>
        <begin position="15"/>
        <end position="29"/>
    </location>
</feature>
<feature type="transmembrane region" description="Helical" evidence="6">
    <location>
        <begin position="423"/>
        <end position="442"/>
    </location>
</feature>